<dbReference type="EMBL" id="AP025225">
    <property type="protein sequence ID" value="BDB96279.1"/>
    <property type="molecule type" value="Genomic_DNA"/>
</dbReference>
<accession>A0ABN6L3H9</accession>
<proteinExistence type="predicted"/>
<keyword evidence="1" id="KW-1133">Transmembrane helix</keyword>
<gene>
    <name evidence="2" type="ORF">HYD_4120</name>
</gene>
<dbReference type="Proteomes" id="UP001320209">
    <property type="component" value="Chromosome"/>
</dbReference>
<sequence>MEDAVVFAVLLVLFVMFAFSADAHAYIDPSTGGILVQLLVGGVVGAMAVLRLCWGNVKNFFSKVFCRKSLGGACGCAGYAMEEAERAGAEESPGSSDLNRK</sequence>
<feature type="transmembrane region" description="Helical" evidence="1">
    <location>
        <begin position="33"/>
        <end position="54"/>
    </location>
</feature>
<keyword evidence="1" id="KW-0472">Membrane</keyword>
<name>A0ABN6L3H9_9PROT</name>
<organism evidence="2 3">
    <name type="scientific">Candidatus Hydrogenosomobacter endosymbioticus</name>
    <dbReference type="NCBI Taxonomy" id="2558174"/>
    <lineage>
        <taxon>Bacteria</taxon>
        <taxon>Pseudomonadati</taxon>
        <taxon>Pseudomonadota</taxon>
        <taxon>Alphaproteobacteria</taxon>
        <taxon>Holosporales</taxon>
        <taxon>Holosporaceae</taxon>
        <taxon>Candidatus Hydrogenosomobacter</taxon>
    </lineage>
</organism>
<keyword evidence="3" id="KW-1185">Reference proteome</keyword>
<evidence type="ECO:0000313" key="3">
    <source>
        <dbReference type="Proteomes" id="UP001320209"/>
    </source>
</evidence>
<protein>
    <submittedName>
        <fullName evidence="2">Uncharacterized protein</fullName>
    </submittedName>
</protein>
<evidence type="ECO:0000256" key="1">
    <source>
        <dbReference type="SAM" id="Phobius"/>
    </source>
</evidence>
<keyword evidence="1" id="KW-0812">Transmembrane</keyword>
<evidence type="ECO:0000313" key="2">
    <source>
        <dbReference type="EMBL" id="BDB96279.1"/>
    </source>
</evidence>
<reference evidence="2" key="1">
    <citation type="submission" date="2021-10" db="EMBL/GenBank/DDBJ databases">
        <title>Genome Sequence of The Candidatus Hydrogeosomobacter endosymbioticus, an Intracellular Bacterial Symbiont of the Anaerobic Ciliate GW7.</title>
        <authorList>
            <person name="Shiohama Y."/>
            <person name="Shinzato N."/>
        </authorList>
    </citation>
    <scope>NUCLEOTIDE SEQUENCE [LARGE SCALE GENOMIC DNA]</scope>
    <source>
        <strain evidence="2">200920</strain>
    </source>
</reference>